<feature type="transmembrane region" description="Helical" evidence="13">
    <location>
        <begin position="176"/>
        <end position="196"/>
    </location>
</feature>
<evidence type="ECO:0000256" key="2">
    <source>
        <dbReference type="ARBA" id="ARBA00004651"/>
    </source>
</evidence>
<dbReference type="InterPro" id="IPR048279">
    <property type="entry name" value="MdtK-like"/>
</dbReference>
<evidence type="ECO:0000256" key="10">
    <source>
        <dbReference type="ARBA" id="ARBA00023065"/>
    </source>
</evidence>
<evidence type="ECO:0000256" key="5">
    <source>
        <dbReference type="ARBA" id="ARBA00022448"/>
    </source>
</evidence>
<evidence type="ECO:0000256" key="13">
    <source>
        <dbReference type="SAM" id="Phobius"/>
    </source>
</evidence>
<dbReference type="InterPro" id="IPR002528">
    <property type="entry name" value="MATE_fam"/>
</dbReference>
<evidence type="ECO:0000256" key="3">
    <source>
        <dbReference type="ARBA" id="ARBA00010199"/>
    </source>
</evidence>
<feature type="transmembrane region" description="Helical" evidence="13">
    <location>
        <begin position="20"/>
        <end position="42"/>
    </location>
</feature>
<comment type="similarity">
    <text evidence="3">Belongs to the multi antimicrobial extrusion (MATE) (TC 2.A.66.1) family.</text>
</comment>
<keyword evidence="7" id="KW-1003">Cell membrane</keyword>
<sequence length="463" mass="50900">MFKKENILATKSFYSKVLKVAIPIMIQNGITNLVGMLDNIMVGQVGTNQMSGVAIVNQLLFVFYLMIFGGLAGIGIFTAQYVGRGDDEGIRITVRMKILMALILSGLGLIFFLTKGVDLASLWLTKSSDKASMNETLNAARNYLFTICISLIPFAIGQVYSGTLRECGETLTPMKAGIVAIVVNLIGNYLLIYGKFGLPKLGVVGAATATVISRFVEVIYVVVWLSKNKARYSFIKGLYSRFYIPLDVAKKILLKAWPLLLNETLWSLGNTVLSQQYSRLGFSVVAAFNIHSTLANVCNIGFIALGDAIAIILGQGLGSGKLEKTREEANKLIVFSVEVCIIMGLVMFSLSNVFPMLYKTENEIKQMASSLIKIGAIFMPVYAFENASYFTIRSGGKTFITFLFDAGFVWVCSLPLAFVITHFTKVDIITAFIIVQSAEFIKCVVAYLMVKSGMWIHDLTQEI</sequence>
<dbReference type="GO" id="GO:0005886">
    <property type="term" value="C:plasma membrane"/>
    <property type="evidence" value="ECO:0007669"/>
    <property type="project" value="UniProtKB-SubCell"/>
</dbReference>
<evidence type="ECO:0000313" key="14">
    <source>
        <dbReference type="EMBL" id="SER43452.1"/>
    </source>
</evidence>
<name>A0A1H9P5J7_9FIRM</name>
<evidence type="ECO:0000256" key="1">
    <source>
        <dbReference type="ARBA" id="ARBA00003408"/>
    </source>
</evidence>
<reference evidence="15" key="1">
    <citation type="submission" date="2016-10" db="EMBL/GenBank/DDBJ databases">
        <authorList>
            <person name="Varghese N."/>
            <person name="Submissions S."/>
        </authorList>
    </citation>
    <scope>NUCLEOTIDE SEQUENCE [LARGE SCALE GENOMIC DNA]</scope>
    <source>
        <strain evidence="15">S1b</strain>
    </source>
</reference>
<comment type="subcellular location">
    <subcellularLocation>
        <location evidence="2">Cell membrane</location>
        <topology evidence="2">Multi-pass membrane protein</topology>
    </subcellularLocation>
</comment>
<keyword evidence="5" id="KW-0813">Transport</keyword>
<keyword evidence="15" id="KW-1185">Reference proteome</keyword>
<feature type="transmembrane region" description="Helical" evidence="13">
    <location>
        <begin position="399"/>
        <end position="423"/>
    </location>
</feature>
<proteinExistence type="inferred from homology"/>
<feature type="transmembrane region" description="Helical" evidence="13">
    <location>
        <begin position="54"/>
        <end position="77"/>
    </location>
</feature>
<keyword evidence="8 13" id="KW-0812">Transmembrane</keyword>
<dbReference type="AlphaFoldDB" id="A0A1H9P5J7"/>
<evidence type="ECO:0000256" key="12">
    <source>
        <dbReference type="ARBA" id="ARBA00031636"/>
    </source>
</evidence>
<dbReference type="PANTHER" id="PTHR43298:SF2">
    <property type="entry name" value="FMN_FAD EXPORTER YEEO-RELATED"/>
    <property type="match status" value="1"/>
</dbReference>
<dbReference type="PIRSF" id="PIRSF006603">
    <property type="entry name" value="DinF"/>
    <property type="match status" value="1"/>
</dbReference>
<dbReference type="Pfam" id="PF01554">
    <property type="entry name" value="MatE"/>
    <property type="match status" value="2"/>
</dbReference>
<evidence type="ECO:0000256" key="11">
    <source>
        <dbReference type="ARBA" id="ARBA00023136"/>
    </source>
</evidence>
<dbReference type="RefSeq" id="WP_074730281.1">
    <property type="nucleotide sequence ID" value="NZ_FOGW01000004.1"/>
</dbReference>
<feature type="transmembrane region" description="Helical" evidence="13">
    <location>
        <begin position="371"/>
        <end position="392"/>
    </location>
</feature>
<feature type="transmembrane region" description="Helical" evidence="13">
    <location>
        <begin position="202"/>
        <end position="226"/>
    </location>
</feature>
<keyword evidence="9 13" id="KW-1133">Transmembrane helix</keyword>
<feature type="transmembrane region" description="Helical" evidence="13">
    <location>
        <begin position="429"/>
        <end position="450"/>
    </location>
</feature>
<feature type="transmembrane region" description="Helical" evidence="13">
    <location>
        <begin position="98"/>
        <end position="123"/>
    </location>
</feature>
<evidence type="ECO:0000256" key="4">
    <source>
        <dbReference type="ARBA" id="ARBA00020268"/>
    </source>
</evidence>
<evidence type="ECO:0000256" key="7">
    <source>
        <dbReference type="ARBA" id="ARBA00022475"/>
    </source>
</evidence>
<protein>
    <recommendedName>
        <fullName evidence="4">Probable multidrug resistance protein NorM</fullName>
    </recommendedName>
    <alternativeName>
        <fullName evidence="12">Multidrug-efflux transporter</fullName>
    </alternativeName>
</protein>
<dbReference type="GO" id="GO:0006811">
    <property type="term" value="P:monoatomic ion transport"/>
    <property type="evidence" value="ECO:0007669"/>
    <property type="project" value="UniProtKB-KW"/>
</dbReference>
<dbReference type="PANTHER" id="PTHR43298">
    <property type="entry name" value="MULTIDRUG RESISTANCE PROTEIN NORM-RELATED"/>
    <property type="match status" value="1"/>
</dbReference>
<keyword evidence="11 13" id="KW-0472">Membrane</keyword>
<comment type="function">
    <text evidence="1">Multidrug efflux pump.</text>
</comment>
<dbReference type="NCBIfam" id="TIGR00797">
    <property type="entry name" value="matE"/>
    <property type="match status" value="1"/>
</dbReference>
<keyword evidence="6" id="KW-0050">Antiport</keyword>
<dbReference type="EMBL" id="FOGW01000004">
    <property type="protein sequence ID" value="SER43452.1"/>
    <property type="molecule type" value="Genomic_DNA"/>
</dbReference>
<dbReference type="GO" id="GO:0015297">
    <property type="term" value="F:antiporter activity"/>
    <property type="evidence" value="ECO:0007669"/>
    <property type="project" value="UniProtKB-KW"/>
</dbReference>
<keyword evidence="10" id="KW-0406">Ion transport</keyword>
<dbReference type="Proteomes" id="UP000182471">
    <property type="component" value="Unassembled WGS sequence"/>
</dbReference>
<evidence type="ECO:0000256" key="6">
    <source>
        <dbReference type="ARBA" id="ARBA00022449"/>
    </source>
</evidence>
<organism evidence="14 15">
    <name type="scientific">Lachnobacterium bovis</name>
    <dbReference type="NCBI Taxonomy" id="140626"/>
    <lineage>
        <taxon>Bacteria</taxon>
        <taxon>Bacillati</taxon>
        <taxon>Bacillota</taxon>
        <taxon>Clostridia</taxon>
        <taxon>Lachnospirales</taxon>
        <taxon>Lachnospiraceae</taxon>
        <taxon>Lachnobacterium</taxon>
    </lineage>
</organism>
<dbReference type="InterPro" id="IPR050222">
    <property type="entry name" value="MATE_MdtK"/>
</dbReference>
<evidence type="ECO:0000256" key="8">
    <source>
        <dbReference type="ARBA" id="ARBA00022692"/>
    </source>
</evidence>
<evidence type="ECO:0000313" key="15">
    <source>
        <dbReference type="Proteomes" id="UP000182471"/>
    </source>
</evidence>
<dbReference type="GO" id="GO:0042910">
    <property type="term" value="F:xenobiotic transmembrane transporter activity"/>
    <property type="evidence" value="ECO:0007669"/>
    <property type="project" value="InterPro"/>
</dbReference>
<gene>
    <name evidence="14" type="ORF">SAMN02910429_00101</name>
</gene>
<feature type="transmembrane region" description="Helical" evidence="13">
    <location>
        <begin position="143"/>
        <end position="164"/>
    </location>
</feature>
<accession>A0A1H9P5J7</accession>
<evidence type="ECO:0000256" key="9">
    <source>
        <dbReference type="ARBA" id="ARBA00022989"/>
    </source>
</evidence>
<feature type="transmembrane region" description="Helical" evidence="13">
    <location>
        <begin position="332"/>
        <end position="351"/>
    </location>
</feature>